<organism evidence="1 2">
    <name type="scientific">Planobispora rosea</name>
    <dbReference type="NCBI Taxonomy" id="35762"/>
    <lineage>
        <taxon>Bacteria</taxon>
        <taxon>Bacillati</taxon>
        <taxon>Actinomycetota</taxon>
        <taxon>Actinomycetes</taxon>
        <taxon>Streptosporangiales</taxon>
        <taxon>Streptosporangiaceae</taxon>
        <taxon>Planobispora</taxon>
    </lineage>
</organism>
<dbReference type="AlphaFoldDB" id="A0A8J3WEZ7"/>
<evidence type="ECO:0000313" key="1">
    <source>
        <dbReference type="EMBL" id="GIH86357.1"/>
    </source>
</evidence>
<name>A0A8J3WEZ7_PLARO</name>
<proteinExistence type="predicted"/>
<dbReference type="RefSeq" id="WP_189242939.1">
    <property type="nucleotide sequence ID" value="NZ_BMQP01000026.1"/>
</dbReference>
<accession>A0A8J3WEZ7</accession>
<protein>
    <submittedName>
        <fullName evidence="1">Uncharacterized protein</fullName>
    </submittedName>
</protein>
<sequence>MLDALTHTDYDVIAAYLAKTAPRARLLEEITAYLDADYHTVWLSGESLWHAWREPGEELWHLDQESAAAALAWLRQQLDGQGVFDRLADPARYAESIEARLLDPDEAAMAEFYDVELAALGAGTTESASPREVDQMIQSKIARARAEVARLASLRAHHVRAAFQGDGARGWKANAARGLAITPVSLGDILADDEARAARRRKVAATADATANPADLT</sequence>
<evidence type="ECO:0000313" key="2">
    <source>
        <dbReference type="Proteomes" id="UP000655044"/>
    </source>
</evidence>
<gene>
    <name evidence="1" type="ORF">Pro02_47650</name>
</gene>
<reference evidence="1" key="1">
    <citation type="submission" date="2021-01" db="EMBL/GenBank/DDBJ databases">
        <title>Whole genome shotgun sequence of Planobispora rosea NBRC 15558.</title>
        <authorList>
            <person name="Komaki H."/>
            <person name="Tamura T."/>
        </authorList>
    </citation>
    <scope>NUCLEOTIDE SEQUENCE</scope>
    <source>
        <strain evidence="1">NBRC 15558</strain>
    </source>
</reference>
<dbReference type="Proteomes" id="UP000655044">
    <property type="component" value="Unassembled WGS sequence"/>
</dbReference>
<keyword evidence="2" id="KW-1185">Reference proteome</keyword>
<comment type="caution">
    <text evidence="1">The sequence shown here is derived from an EMBL/GenBank/DDBJ whole genome shotgun (WGS) entry which is preliminary data.</text>
</comment>
<dbReference type="EMBL" id="BOOI01000046">
    <property type="protein sequence ID" value="GIH86357.1"/>
    <property type="molecule type" value="Genomic_DNA"/>
</dbReference>